<dbReference type="GO" id="GO:0016020">
    <property type="term" value="C:membrane"/>
    <property type="evidence" value="ECO:0007669"/>
    <property type="project" value="InterPro"/>
</dbReference>
<name>A0A3T1D5G8_9BACL</name>
<evidence type="ECO:0000259" key="7">
    <source>
        <dbReference type="SMART" id="SM00387"/>
    </source>
</evidence>
<evidence type="ECO:0000256" key="5">
    <source>
        <dbReference type="ARBA" id="ARBA00023012"/>
    </source>
</evidence>
<organism evidence="8 9">
    <name type="scientific">Cohnella abietis</name>
    <dbReference type="NCBI Taxonomy" id="2507935"/>
    <lineage>
        <taxon>Bacteria</taxon>
        <taxon>Bacillati</taxon>
        <taxon>Bacillota</taxon>
        <taxon>Bacilli</taxon>
        <taxon>Bacillales</taxon>
        <taxon>Paenibacillaceae</taxon>
        <taxon>Cohnella</taxon>
    </lineage>
</organism>
<dbReference type="Proteomes" id="UP000289856">
    <property type="component" value="Chromosome"/>
</dbReference>
<proteinExistence type="predicted"/>
<feature type="coiled-coil region" evidence="6">
    <location>
        <begin position="123"/>
        <end position="150"/>
    </location>
</feature>
<dbReference type="InterPro" id="IPR003594">
    <property type="entry name" value="HATPase_dom"/>
</dbReference>
<keyword evidence="3" id="KW-0808">Transferase</keyword>
<evidence type="ECO:0000256" key="6">
    <source>
        <dbReference type="SAM" id="Coils"/>
    </source>
</evidence>
<dbReference type="GO" id="GO:0046983">
    <property type="term" value="F:protein dimerization activity"/>
    <property type="evidence" value="ECO:0007669"/>
    <property type="project" value="InterPro"/>
</dbReference>
<dbReference type="InterPro" id="IPR036890">
    <property type="entry name" value="HATPase_C_sf"/>
</dbReference>
<keyword evidence="6" id="KW-0175">Coiled coil</keyword>
<keyword evidence="5" id="KW-0902">Two-component regulatory system</keyword>
<gene>
    <name evidence="8" type="ORF">KCTCHS21_27550</name>
</gene>
<keyword evidence="9" id="KW-1185">Reference proteome</keyword>
<protein>
    <recommendedName>
        <fullName evidence="2">histidine kinase</fullName>
        <ecNumber evidence="2">2.7.13.3</ecNumber>
    </recommendedName>
</protein>
<evidence type="ECO:0000256" key="4">
    <source>
        <dbReference type="ARBA" id="ARBA00022777"/>
    </source>
</evidence>
<dbReference type="Pfam" id="PF02518">
    <property type="entry name" value="HATPase_c"/>
    <property type="match status" value="1"/>
</dbReference>
<dbReference type="InterPro" id="IPR011712">
    <property type="entry name" value="Sig_transdc_His_kin_sub3_dim/P"/>
</dbReference>
<dbReference type="Gene3D" id="3.30.450.40">
    <property type="match status" value="1"/>
</dbReference>
<dbReference type="EC" id="2.7.13.3" evidence="2"/>
<dbReference type="GO" id="GO:0000155">
    <property type="term" value="F:phosphorelay sensor kinase activity"/>
    <property type="evidence" value="ECO:0007669"/>
    <property type="project" value="InterPro"/>
</dbReference>
<reference evidence="8 9" key="1">
    <citation type="submission" date="2019-01" db="EMBL/GenBank/DDBJ databases">
        <title>Complete genome sequence of Cohnella hallensis HS21 isolated from Korean fir (Abies koreana) rhizospheric soil.</title>
        <authorList>
            <person name="Jiang L."/>
            <person name="Kang S.W."/>
            <person name="Kim S."/>
            <person name="Jung J."/>
            <person name="Kim C.Y."/>
            <person name="Kim D.H."/>
            <person name="Kim S.W."/>
            <person name="Lee J."/>
        </authorList>
    </citation>
    <scope>NUCLEOTIDE SEQUENCE [LARGE SCALE GENOMIC DNA]</scope>
    <source>
        <strain evidence="8 9">HS21</strain>
    </source>
</reference>
<evidence type="ECO:0000313" key="8">
    <source>
        <dbReference type="EMBL" id="BBI33356.1"/>
    </source>
</evidence>
<evidence type="ECO:0000313" key="9">
    <source>
        <dbReference type="Proteomes" id="UP000289856"/>
    </source>
</evidence>
<dbReference type="SUPFAM" id="SSF55781">
    <property type="entry name" value="GAF domain-like"/>
    <property type="match status" value="1"/>
</dbReference>
<dbReference type="SMART" id="SM00387">
    <property type="entry name" value="HATPase_c"/>
    <property type="match status" value="1"/>
</dbReference>
<evidence type="ECO:0000256" key="2">
    <source>
        <dbReference type="ARBA" id="ARBA00012438"/>
    </source>
</evidence>
<dbReference type="InterPro" id="IPR050482">
    <property type="entry name" value="Sensor_HK_TwoCompSys"/>
</dbReference>
<dbReference type="KEGG" id="cohn:KCTCHS21_27550"/>
<dbReference type="Pfam" id="PF07730">
    <property type="entry name" value="HisKA_3"/>
    <property type="match status" value="1"/>
</dbReference>
<dbReference type="SUPFAM" id="SSF55874">
    <property type="entry name" value="ATPase domain of HSP90 chaperone/DNA topoisomerase II/histidine kinase"/>
    <property type="match status" value="1"/>
</dbReference>
<keyword evidence="4" id="KW-0418">Kinase</keyword>
<dbReference type="Gene3D" id="3.30.565.10">
    <property type="entry name" value="Histidine kinase-like ATPase, C-terminal domain"/>
    <property type="match status" value="1"/>
</dbReference>
<evidence type="ECO:0000256" key="1">
    <source>
        <dbReference type="ARBA" id="ARBA00000085"/>
    </source>
</evidence>
<dbReference type="EMBL" id="AP019400">
    <property type="protein sequence ID" value="BBI33356.1"/>
    <property type="molecule type" value="Genomic_DNA"/>
</dbReference>
<evidence type="ECO:0000256" key="3">
    <source>
        <dbReference type="ARBA" id="ARBA00022679"/>
    </source>
</evidence>
<dbReference type="InterPro" id="IPR029016">
    <property type="entry name" value="GAF-like_dom_sf"/>
</dbReference>
<accession>A0A3T1D5G8</accession>
<comment type="catalytic activity">
    <reaction evidence="1">
        <text>ATP + protein L-histidine = ADP + protein N-phospho-L-histidine.</text>
        <dbReference type="EC" id="2.7.13.3"/>
    </reaction>
</comment>
<dbReference type="CDD" id="cd16917">
    <property type="entry name" value="HATPase_UhpB-NarQ-NarX-like"/>
    <property type="match status" value="1"/>
</dbReference>
<dbReference type="PANTHER" id="PTHR24421">
    <property type="entry name" value="NITRATE/NITRITE SENSOR PROTEIN NARX-RELATED"/>
    <property type="match status" value="1"/>
</dbReference>
<feature type="domain" description="Histidine kinase/HSP90-like ATPase" evidence="7">
    <location>
        <begin position="255"/>
        <end position="345"/>
    </location>
</feature>
<dbReference type="Gene3D" id="1.20.5.1930">
    <property type="match status" value="1"/>
</dbReference>
<dbReference type="AlphaFoldDB" id="A0A3T1D5G8"/>
<sequence length="360" mass="40005">MFGDRVDPYRALSNLGKKLEESLPADALLPKIVESVAYALRLPHVAIVWNRTQKAVAVDPIRRAVSYGAFKDSESDLRIPLVHQGEQVGELILSPRQRGEELSSADLRLVRDLVPQIGIAVHSARLTDDLRRLTDDLQRSRERLVTTREEERRRLRRDLHDGLGPMLSSQTFTLSAIKKQLRDKPDVAETLLTDAIAHTQEAISDIRRLVYALRPPALDDLGLLAALQEQIAQYQTSGIDMELDAPDSLPPLPAAIEIACYRIVQEALTNIVRHAHATAASVKLRVHDALIVELIDNGQGLPPATRAGVGFRSMHERAEELGGICIIGNLPHSGTRVYAKLPFLYVKSEDIERVKRGEIV</sequence>